<evidence type="ECO:0000313" key="2">
    <source>
        <dbReference type="Proteomes" id="UP000025227"/>
    </source>
</evidence>
<accession>A0A7I4Y8J9</accession>
<keyword evidence="2" id="KW-1185">Reference proteome</keyword>
<dbReference type="Proteomes" id="UP000025227">
    <property type="component" value="Unplaced"/>
</dbReference>
<keyword evidence="1" id="KW-0732">Signal</keyword>
<dbReference type="WBParaSite" id="HCON_00060290-00001">
    <property type="protein sequence ID" value="HCON_00060290-00001"/>
    <property type="gene ID" value="HCON_00060290"/>
</dbReference>
<sequence length="47" mass="5419">MVSLFTAVVGLLLLWSNGVVSHSEVIWLQTWTKRKKTRTLPFFKVSN</sequence>
<proteinExistence type="predicted"/>
<organism evidence="2 3">
    <name type="scientific">Haemonchus contortus</name>
    <name type="common">Barber pole worm</name>
    <dbReference type="NCBI Taxonomy" id="6289"/>
    <lineage>
        <taxon>Eukaryota</taxon>
        <taxon>Metazoa</taxon>
        <taxon>Ecdysozoa</taxon>
        <taxon>Nematoda</taxon>
        <taxon>Chromadorea</taxon>
        <taxon>Rhabditida</taxon>
        <taxon>Rhabditina</taxon>
        <taxon>Rhabditomorpha</taxon>
        <taxon>Strongyloidea</taxon>
        <taxon>Trichostrongylidae</taxon>
        <taxon>Haemonchus</taxon>
    </lineage>
</organism>
<dbReference type="OrthoDB" id="10402420at2759"/>
<protein>
    <submittedName>
        <fullName evidence="3">Secreted protein</fullName>
    </submittedName>
</protein>
<feature type="signal peptide" evidence="1">
    <location>
        <begin position="1"/>
        <end position="21"/>
    </location>
</feature>
<evidence type="ECO:0000313" key="3">
    <source>
        <dbReference type="WBParaSite" id="HCON_00060290-00001"/>
    </source>
</evidence>
<feature type="chain" id="PRO_5035442770" evidence="1">
    <location>
        <begin position="22"/>
        <end position="47"/>
    </location>
</feature>
<reference evidence="3" key="1">
    <citation type="submission" date="2020-12" db="UniProtKB">
        <authorList>
            <consortium name="WormBaseParasite"/>
        </authorList>
    </citation>
    <scope>IDENTIFICATION</scope>
    <source>
        <strain evidence="3">MHco3</strain>
    </source>
</reference>
<name>A0A7I4Y8J9_HAECO</name>
<evidence type="ECO:0000256" key="1">
    <source>
        <dbReference type="SAM" id="SignalP"/>
    </source>
</evidence>
<dbReference type="AlphaFoldDB" id="A0A7I4Y8J9"/>